<proteinExistence type="inferred from homology"/>
<sequence length="444" mass="44287">MSVPTVPAAAGIDPGFNTSTPHHPDLVVRATAPADVVAAVRLARETGRTVAVRATGHGAGPTGPGTILVDTAGLADVSIDPVARTATVGAGATWQQVLDAAAPFGLGGLAGSAPGVGVVGYTLGGGLGPVARTFGLAADHVLALDVVTADGGFRRVDAVGDPELFWAIRGGGAAFGLVTGLTMGLVGIREVYGGGLWFSADVARTVLRAWRDWTATLPASTSSSLARLNLPSAPELPEPLRGRPVVHVRVAHVGDPAQGQRLVAPLRAAATPLLDGLGVLPYAALGAIHADPTTPMPVHERGVLLAALPPAAVEAFADVTSVATGLPIAAAELRLLGGAVGGPPAVPSAAPGRDAAFTLHALGVLAPPIADAVPAAVDAVLARLEPWSTGGAMPNFAGPPDAVAGARIRRAFGPDALARLDALRAALDPRGLFAPAARWTAARS</sequence>
<evidence type="ECO:0000256" key="3">
    <source>
        <dbReference type="ARBA" id="ARBA00022630"/>
    </source>
</evidence>
<feature type="domain" description="FAD-binding PCMH-type" evidence="6">
    <location>
        <begin position="20"/>
        <end position="188"/>
    </location>
</feature>
<keyword evidence="3" id="KW-0285">Flavoprotein</keyword>
<dbReference type="InterPro" id="IPR050416">
    <property type="entry name" value="FAD-linked_Oxidoreductase"/>
</dbReference>
<evidence type="ECO:0000256" key="1">
    <source>
        <dbReference type="ARBA" id="ARBA00001974"/>
    </source>
</evidence>
<dbReference type="InterPro" id="IPR006093">
    <property type="entry name" value="Oxy_OxRdtase_FAD_BS"/>
</dbReference>
<dbReference type="InterPro" id="IPR016169">
    <property type="entry name" value="FAD-bd_PCMH_sub2"/>
</dbReference>
<dbReference type="Gene3D" id="3.30.43.10">
    <property type="entry name" value="Uridine Diphospho-n-acetylenolpyruvylglucosamine Reductase, domain 2"/>
    <property type="match status" value="1"/>
</dbReference>
<dbReference type="InterPro" id="IPR006094">
    <property type="entry name" value="Oxid_FAD_bind_N"/>
</dbReference>
<dbReference type="InterPro" id="IPR036318">
    <property type="entry name" value="FAD-bd_PCMH-like_sf"/>
</dbReference>
<evidence type="ECO:0000313" key="8">
    <source>
        <dbReference type="Proteomes" id="UP001165283"/>
    </source>
</evidence>
<dbReference type="Proteomes" id="UP001165283">
    <property type="component" value="Unassembled WGS sequence"/>
</dbReference>
<accession>A0ABT0ZSR4</accession>
<comment type="cofactor">
    <cofactor evidence="1">
        <name>FAD</name>
        <dbReference type="ChEBI" id="CHEBI:57692"/>
    </cofactor>
</comment>
<dbReference type="InterPro" id="IPR016166">
    <property type="entry name" value="FAD-bd_PCMH"/>
</dbReference>
<dbReference type="SUPFAM" id="SSF56176">
    <property type="entry name" value="FAD-binding/transporter-associated domain-like"/>
    <property type="match status" value="1"/>
</dbReference>
<organism evidence="7 8">
    <name type="scientific">Pseudonocardia humida</name>
    <dbReference type="NCBI Taxonomy" id="2800819"/>
    <lineage>
        <taxon>Bacteria</taxon>
        <taxon>Bacillati</taxon>
        <taxon>Actinomycetota</taxon>
        <taxon>Actinomycetes</taxon>
        <taxon>Pseudonocardiales</taxon>
        <taxon>Pseudonocardiaceae</taxon>
        <taxon>Pseudonocardia</taxon>
    </lineage>
</organism>
<evidence type="ECO:0000256" key="5">
    <source>
        <dbReference type="ARBA" id="ARBA00023002"/>
    </source>
</evidence>
<gene>
    <name evidence="7" type="ORF">KDL28_01630</name>
</gene>
<dbReference type="Pfam" id="PF01565">
    <property type="entry name" value="FAD_binding_4"/>
    <property type="match status" value="1"/>
</dbReference>
<dbReference type="PANTHER" id="PTHR42973:SF39">
    <property type="entry name" value="FAD-BINDING PCMH-TYPE DOMAIN-CONTAINING PROTEIN"/>
    <property type="match status" value="1"/>
</dbReference>
<keyword evidence="5" id="KW-0560">Oxidoreductase</keyword>
<dbReference type="PROSITE" id="PS00862">
    <property type="entry name" value="OX2_COVAL_FAD"/>
    <property type="match status" value="1"/>
</dbReference>
<keyword evidence="4" id="KW-0274">FAD</keyword>
<evidence type="ECO:0000256" key="4">
    <source>
        <dbReference type="ARBA" id="ARBA00022827"/>
    </source>
</evidence>
<protein>
    <submittedName>
        <fullName evidence="7">FAD-binding oxidoreductase</fullName>
    </submittedName>
</protein>
<dbReference type="Gene3D" id="3.30.465.10">
    <property type="match status" value="1"/>
</dbReference>
<name>A0ABT0ZSR4_9PSEU</name>
<dbReference type="PANTHER" id="PTHR42973">
    <property type="entry name" value="BINDING OXIDOREDUCTASE, PUTATIVE (AFU_ORTHOLOGUE AFUA_1G17690)-RELATED"/>
    <property type="match status" value="1"/>
</dbReference>
<evidence type="ECO:0000259" key="6">
    <source>
        <dbReference type="PROSITE" id="PS51387"/>
    </source>
</evidence>
<dbReference type="PROSITE" id="PS51387">
    <property type="entry name" value="FAD_PCMH"/>
    <property type="match status" value="1"/>
</dbReference>
<comment type="caution">
    <text evidence="7">The sequence shown here is derived from an EMBL/GenBank/DDBJ whole genome shotgun (WGS) entry which is preliminary data.</text>
</comment>
<evidence type="ECO:0000313" key="7">
    <source>
        <dbReference type="EMBL" id="MCO1653747.1"/>
    </source>
</evidence>
<evidence type="ECO:0000256" key="2">
    <source>
        <dbReference type="ARBA" id="ARBA00005466"/>
    </source>
</evidence>
<keyword evidence="8" id="KW-1185">Reference proteome</keyword>
<comment type="similarity">
    <text evidence="2">Belongs to the oxygen-dependent FAD-linked oxidoreductase family.</text>
</comment>
<dbReference type="Gene3D" id="3.40.462.20">
    <property type="match status" value="1"/>
</dbReference>
<dbReference type="EMBL" id="JAGSOV010000006">
    <property type="protein sequence ID" value="MCO1653747.1"/>
    <property type="molecule type" value="Genomic_DNA"/>
</dbReference>
<dbReference type="RefSeq" id="WP_252435336.1">
    <property type="nucleotide sequence ID" value="NZ_JAGSOV010000006.1"/>
</dbReference>
<reference evidence="7" key="1">
    <citation type="submission" date="2021-04" db="EMBL/GenBank/DDBJ databases">
        <title>Pseudonocardia sp. nov., isolated from sandy soil of mangrove forest.</title>
        <authorList>
            <person name="Zan Z."/>
            <person name="Huang R."/>
            <person name="Liu W."/>
        </authorList>
    </citation>
    <scope>NUCLEOTIDE SEQUENCE</scope>
    <source>
        <strain evidence="7">S2-4</strain>
    </source>
</reference>
<dbReference type="InterPro" id="IPR016167">
    <property type="entry name" value="FAD-bd_PCMH_sub1"/>
</dbReference>